<dbReference type="Proteomes" id="UP000199120">
    <property type="component" value="Unassembled WGS sequence"/>
</dbReference>
<dbReference type="EMBL" id="FOAJ01000002">
    <property type="protein sequence ID" value="SEK46636.1"/>
    <property type="molecule type" value="Genomic_DNA"/>
</dbReference>
<organism evidence="1 2">
    <name type="scientific">Paraburkholderia caballeronis</name>
    <dbReference type="NCBI Taxonomy" id="416943"/>
    <lineage>
        <taxon>Bacteria</taxon>
        <taxon>Pseudomonadati</taxon>
        <taxon>Pseudomonadota</taxon>
        <taxon>Betaproteobacteria</taxon>
        <taxon>Burkholderiales</taxon>
        <taxon>Burkholderiaceae</taxon>
        <taxon>Paraburkholderia</taxon>
    </lineage>
</organism>
<dbReference type="SUPFAM" id="SSF51695">
    <property type="entry name" value="PLC-like phosphodiesterases"/>
    <property type="match status" value="1"/>
</dbReference>
<dbReference type="AlphaFoldDB" id="A0A1H7H8B9"/>
<proteinExistence type="predicted"/>
<dbReference type="InterPro" id="IPR017946">
    <property type="entry name" value="PLC-like_Pdiesterase_TIM-brl"/>
</dbReference>
<evidence type="ECO:0000313" key="2">
    <source>
        <dbReference type="Proteomes" id="UP000199120"/>
    </source>
</evidence>
<gene>
    <name evidence="1" type="ORF">SAMN05192542_102173</name>
</gene>
<accession>A0A1H7H8B9</accession>
<evidence type="ECO:0008006" key="3">
    <source>
        <dbReference type="Google" id="ProtNLM"/>
    </source>
</evidence>
<keyword evidence="2" id="KW-1185">Reference proteome</keyword>
<dbReference type="RefSeq" id="WP_090541296.1">
    <property type="nucleotide sequence ID" value="NZ_FNSR01000001.1"/>
</dbReference>
<name>A0A1H7H8B9_9BURK</name>
<evidence type="ECO:0000313" key="1">
    <source>
        <dbReference type="EMBL" id="SEK46636.1"/>
    </source>
</evidence>
<sequence>MIVLSHRGYWKSAAEKNQPVAFHRSFDLGFGTETDVRDRAGELVISHDMPDAATMTLADFLDIIGQRPVPLALNIKADGIAENLARSMSDFDRASWFVFDMSIPDMRMHLRCGNPVYARLSEVESITGWVDDSEGVWLDAFEDDQWYSIGMIEDLLARGKRVCIVSPELHGRSHRATWANLQSLRLHQNLMLCTDLPEEAEAAFGLNRRADAI</sequence>
<protein>
    <recommendedName>
        <fullName evidence="3">Phosphodiesterase</fullName>
    </recommendedName>
</protein>
<dbReference type="GO" id="GO:0008081">
    <property type="term" value="F:phosphoric diester hydrolase activity"/>
    <property type="evidence" value="ECO:0007669"/>
    <property type="project" value="InterPro"/>
</dbReference>
<dbReference type="GO" id="GO:0006629">
    <property type="term" value="P:lipid metabolic process"/>
    <property type="evidence" value="ECO:0007669"/>
    <property type="project" value="InterPro"/>
</dbReference>
<dbReference type="OrthoDB" id="9810159at2"/>
<reference evidence="2" key="1">
    <citation type="submission" date="2016-10" db="EMBL/GenBank/DDBJ databases">
        <authorList>
            <person name="Varghese N."/>
            <person name="Submissions S."/>
        </authorList>
    </citation>
    <scope>NUCLEOTIDE SEQUENCE [LARGE SCALE GENOMIC DNA]</scope>
    <source>
        <strain evidence="2">LMG 26416</strain>
    </source>
</reference>
<dbReference type="STRING" id="416943.SAMN05445871_0137"/>